<dbReference type="EMBL" id="CAEY01000339">
    <property type="status" value="NOT_ANNOTATED_CDS"/>
    <property type="molecule type" value="Genomic_DNA"/>
</dbReference>
<evidence type="ECO:0000313" key="5">
    <source>
        <dbReference type="Proteomes" id="UP000015104"/>
    </source>
</evidence>
<keyword evidence="5" id="KW-1185">Reference proteome</keyword>
<keyword evidence="2" id="KW-1133">Transmembrane helix</keyword>
<reference evidence="4" key="2">
    <citation type="submission" date="2015-06" db="UniProtKB">
        <authorList>
            <consortium name="EnsemblMetazoa"/>
        </authorList>
    </citation>
    <scope>IDENTIFICATION</scope>
</reference>
<evidence type="ECO:0000313" key="4">
    <source>
        <dbReference type="EnsemblMetazoa" id="tetur17g01720.1"/>
    </source>
</evidence>
<dbReference type="KEGG" id="tut:107366313"/>
<gene>
    <name evidence="4" type="primary">107366313</name>
</gene>
<dbReference type="EnsemblMetazoa" id="tetur17g01720.1">
    <property type="protein sequence ID" value="tetur17g01720.1"/>
    <property type="gene ID" value="tetur17g01720"/>
</dbReference>
<keyword evidence="2" id="KW-0472">Membrane</keyword>
<feature type="region of interest" description="Disordered" evidence="1">
    <location>
        <begin position="98"/>
        <end position="146"/>
    </location>
</feature>
<reference evidence="5" key="1">
    <citation type="submission" date="2011-08" db="EMBL/GenBank/DDBJ databases">
        <authorList>
            <person name="Rombauts S."/>
        </authorList>
    </citation>
    <scope>NUCLEOTIDE SEQUENCE</scope>
    <source>
        <strain evidence="5">London</strain>
    </source>
</reference>
<accession>T1KPU1</accession>
<evidence type="ECO:0000256" key="3">
    <source>
        <dbReference type="SAM" id="SignalP"/>
    </source>
</evidence>
<keyword evidence="3" id="KW-0732">Signal</keyword>
<evidence type="ECO:0000256" key="2">
    <source>
        <dbReference type="SAM" id="Phobius"/>
    </source>
</evidence>
<feature type="compositionally biased region" description="Basic and acidic residues" evidence="1">
    <location>
        <begin position="102"/>
        <end position="127"/>
    </location>
</feature>
<protein>
    <submittedName>
        <fullName evidence="4">Uncharacterized protein</fullName>
    </submittedName>
</protein>
<dbReference type="Proteomes" id="UP000015104">
    <property type="component" value="Unassembled WGS sequence"/>
</dbReference>
<feature type="signal peptide" evidence="3">
    <location>
        <begin position="1"/>
        <end position="20"/>
    </location>
</feature>
<organism evidence="4 5">
    <name type="scientific">Tetranychus urticae</name>
    <name type="common">Two-spotted spider mite</name>
    <dbReference type="NCBI Taxonomy" id="32264"/>
    <lineage>
        <taxon>Eukaryota</taxon>
        <taxon>Metazoa</taxon>
        <taxon>Ecdysozoa</taxon>
        <taxon>Arthropoda</taxon>
        <taxon>Chelicerata</taxon>
        <taxon>Arachnida</taxon>
        <taxon>Acari</taxon>
        <taxon>Acariformes</taxon>
        <taxon>Trombidiformes</taxon>
        <taxon>Prostigmata</taxon>
        <taxon>Eleutherengona</taxon>
        <taxon>Raphignathae</taxon>
        <taxon>Tetranychoidea</taxon>
        <taxon>Tetranychidae</taxon>
        <taxon>Tetranychus</taxon>
    </lineage>
</organism>
<keyword evidence="2" id="KW-0812">Transmembrane</keyword>
<evidence type="ECO:0000256" key="1">
    <source>
        <dbReference type="SAM" id="MobiDB-lite"/>
    </source>
</evidence>
<feature type="transmembrane region" description="Helical" evidence="2">
    <location>
        <begin position="69"/>
        <end position="93"/>
    </location>
</feature>
<sequence>MNYLLLNVFGTISLFQLINGRTITPAINDTIVEFDCSSPNVTSSELRTAICGSHVGAINIDEKETNKKFIPIAIVALLIGIIICGTIYLTFYLKRKKSAKNGKVESQEQSKPIEELKIHEIKSDANKKTVTNETKDNGKDQPFYSQSIVPDDQLDEVSLSD</sequence>
<dbReference type="AlphaFoldDB" id="T1KPU1"/>
<feature type="chain" id="PRO_5004580976" evidence="3">
    <location>
        <begin position="21"/>
        <end position="161"/>
    </location>
</feature>
<dbReference type="OrthoDB" id="10675568at2759"/>
<proteinExistence type="predicted"/>
<name>T1KPU1_TETUR</name>
<dbReference type="HOGENOM" id="CLU_1645893_0_0_1"/>